<dbReference type="Gene3D" id="2.40.160.20">
    <property type="match status" value="1"/>
</dbReference>
<gene>
    <name evidence="4" type="ORF">PRMUPPPA20_20160</name>
</gene>
<feature type="signal peptide" evidence="2">
    <location>
        <begin position="1"/>
        <end position="19"/>
    </location>
</feature>
<dbReference type="AlphaFoldDB" id="A0AA37I2G7"/>
<protein>
    <recommendedName>
        <fullName evidence="3">Outer membrane protein beta-barrel domain-containing protein</fullName>
    </recommendedName>
</protein>
<evidence type="ECO:0000256" key="2">
    <source>
        <dbReference type="SAM" id="SignalP"/>
    </source>
</evidence>
<keyword evidence="1 2" id="KW-0732">Signal</keyword>
<dbReference type="InterPro" id="IPR011250">
    <property type="entry name" value="OMP/PagP_B-barrel"/>
</dbReference>
<evidence type="ECO:0000313" key="5">
    <source>
        <dbReference type="Proteomes" id="UP000887097"/>
    </source>
</evidence>
<reference evidence="4" key="1">
    <citation type="submission" date="2021-08" db="EMBL/GenBank/DDBJ databases">
        <title>Prevotella lacticifex sp. nov., isolated from rumen of cow.</title>
        <authorList>
            <person name="Shinkai T."/>
            <person name="Ikeyama N."/>
            <person name="Kumagai M."/>
            <person name="Ohmori H."/>
            <person name="Sakamoto M."/>
            <person name="Ohkuma M."/>
            <person name="Mitsumori M."/>
        </authorList>
    </citation>
    <scope>NUCLEOTIDE SEQUENCE</scope>
    <source>
        <strain evidence="4">JCM 8259</strain>
    </source>
</reference>
<dbReference type="Proteomes" id="UP000887097">
    <property type="component" value="Unassembled WGS sequence"/>
</dbReference>
<dbReference type="Pfam" id="PF13505">
    <property type="entry name" value="OMP_b-brl"/>
    <property type="match status" value="1"/>
</dbReference>
<dbReference type="SUPFAM" id="SSF56925">
    <property type="entry name" value="OMPA-like"/>
    <property type="match status" value="1"/>
</dbReference>
<feature type="chain" id="PRO_5041306538" description="Outer membrane protein beta-barrel domain-containing protein" evidence="2">
    <location>
        <begin position="20"/>
        <end position="180"/>
    </location>
</feature>
<evidence type="ECO:0000256" key="1">
    <source>
        <dbReference type="ARBA" id="ARBA00022729"/>
    </source>
</evidence>
<dbReference type="RefSeq" id="WP_041385922.1">
    <property type="nucleotide sequence ID" value="NZ_BPTT01000001.1"/>
</dbReference>
<evidence type="ECO:0000259" key="3">
    <source>
        <dbReference type="Pfam" id="PF13505"/>
    </source>
</evidence>
<dbReference type="InterPro" id="IPR027385">
    <property type="entry name" value="Beta-barrel_OMP"/>
</dbReference>
<sequence length="180" mass="19109">MKKLMMIAAMMIAAVTVNAQVAGKAYLKPMVGATLATVTNNDNDMKFGLVAGAEVGYMCTDNFGLTAGLLYTQQGAKADGTKNNLEYINVPVLANVYVAPGLALKAGVQVGFMTKAKAEGLDFKELCNKTDFSIPLGAAYEFGDFVVDARYNLGLTNVGKDVGKNKNSVIMLTLGYKIPF</sequence>
<feature type="domain" description="Outer membrane protein beta-barrel" evidence="3">
    <location>
        <begin position="8"/>
        <end position="177"/>
    </location>
</feature>
<accession>A0AA37I2G7</accession>
<dbReference type="GeneID" id="31501035"/>
<dbReference type="EMBL" id="BPTT01000001">
    <property type="protein sequence ID" value="GJG33907.1"/>
    <property type="molecule type" value="Genomic_DNA"/>
</dbReference>
<name>A0AA37I2G7_XYLRU</name>
<comment type="caution">
    <text evidence="4">The sequence shown here is derived from an EMBL/GenBank/DDBJ whole genome shotgun (WGS) entry which is preliminary data.</text>
</comment>
<proteinExistence type="predicted"/>
<evidence type="ECO:0000313" key="4">
    <source>
        <dbReference type="EMBL" id="GJG33907.1"/>
    </source>
</evidence>
<organism evidence="4 5">
    <name type="scientific">Xylanibacter ruminicola</name>
    <name type="common">Prevotella ruminicola</name>
    <dbReference type="NCBI Taxonomy" id="839"/>
    <lineage>
        <taxon>Bacteria</taxon>
        <taxon>Pseudomonadati</taxon>
        <taxon>Bacteroidota</taxon>
        <taxon>Bacteroidia</taxon>
        <taxon>Bacteroidales</taxon>
        <taxon>Prevotellaceae</taxon>
        <taxon>Xylanibacter</taxon>
    </lineage>
</organism>